<dbReference type="Gene3D" id="3.60.10.10">
    <property type="entry name" value="Endonuclease/exonuclease/phosphatase"/>
    <property type="match status" value="1"/>
</dbReference>
<keyword evidence="1" id="KW-0378">Hydrolase</keyword>
<dbReference type="EMBL" id="JAGIOO010000001">
    <property type="protein sequence ID" value="MBP2478624.1"/>
    <property type="molecule type" value="Genomic_DNA"/>
</dbReference>
<keyword evidence="1" id="KW-0255">Endonuclease</keyword>
<reference evidence="1 2" key="1">
    <citation type="submission" date="2021-03" db="EMBL/GenBank/DDBJ databases">
        <title>Sequencing the genomes of 1000 actinobacteria strains.</title>
        <authorList>
            <person name="Klenk H.-P."/>
        </authorList>
    </citation>
    <scope>NUCLEOTIDE SEQUENCE [LARGE SCALE GENOMIC DNA]</scope>
    <source>
        <strain evidence="1 2">DSM 44580</strain>
    </source>
</reference>
<dbReference type="Proteomes" id="UP001519363">
    <property type="component" value="Unassembled WGS sequence"/>
</dbReference>
<evidence type="ECO:0000313" key="1">
    <source>
        <dbReference type="EMBL" id="MBP2478624.1"/>
    </source>
</evidence>
<sequence>MSRTVRVLFWNLFEAGVDQVLRLDDSRWRLQVELVRELAPDVLLTTEGWAWQYAGEELFTRAKLGFDMDGVLFPAKTGCDQAVFWRPGIRAEGVDRLPHEQAQWHGRGRVDLRLPGWPEPVAFVVAHLDPFSPTNRLIESDHLRNWLPTDRPVVLGMDANSLAPGDPEPEWNDVPARKLHNHLLPGTSTADRRPVTALLGDPERPLLVDAGAHLGDRRPTFGQHPPYEAERRIDLLLISPALVGRLVSYTPVEDKSLYPVADRLGASDHRPVLIELETPS</sequence>
<comment type="caution">
    <text evidence="1">The sequence shown here is derived from an EMBL/GenBank/DDBJ whole genome shotgun (WGS) entry which is preliminary data.</text>
</comment>
<dbReference type="GO" id="GO:0004519">
    <property type="term" value="F:endonuclease activity"/>
    <property type="evidence" value="ECO:0007669"/>
    <property type="project" value="UniProtKB-KW"/>
</dbReference>
<proteinExistence type="predicted"/>
<keyword evidence="2" id="KW-1185">Reference proteome</keyword>
<dbReference type="GO" id="GO:0016787">
    <property type="term" value="F:hydrolase activity"/>
    <property type="evidence" value="ECO:0007669"/>
    <property type="project" value="UniProtKB-KW"/>
</dbReference>
<dbReference type="InterPro" id="IPR036691">
    <property type="entry name" value="Endo/exonu/phosph_ase_sf"/>
</dbReference>
<dbReference type="RefSeq" id="WP_086789039.1">
    <property type="nucleotide sequence ID" value="NZ_JAGIOO010000001.1"/>
</dbReference>
<keyword evidence="1" id="KW-0540">Nuclease</keyword>
<organism evidence="1 2">
    <name type="scientific">Crossiella equi</name>
    <dbReference type="NCBI Taxonomy" id="130796"/>
    <lineage>
        <taxon>Bacteria</taxon>
        <taxon>Bacillati</taxon>
        <taxon>Actinomycetota</taxon>
        <taxon>Actinomycetes</taxon>
        <taxon>Pseudonocardiales</taxon>
        <taxon>Pseudonocardiaceae</taxon>
        <taxon>Crossiella</taxon>
    </lineage>
</organism>
<evidence type="ECO:0000313" key="2">
    <source>
        <dbReference type="Proteomes" id="UP001519363"/>
    </source>
</evidence>
<gene>
    <name evidence="1" type="ORF">JOF53_007496</name>
</gene>
<accession>A0ABS5APZ1</accession>
<name>A0ABS5APZ1_9PSEU</name>
<dbReference type="SUPFAM" id="SSF56219">
    <property type="entry name" value="DNase I-like"/>
    <property type="match status" value="1"/>
</dbReference>
<protein>
    <submittedName>
        <fullName evidence="1">Endonuclease/exonuclease/phosphatase family metal-dependent hydrolase</fullName>
    </submittedName>
</protein>